<name>A0A257LUJ0_UNCW3</name>
<proteinExistence type="predicted"/>
<dbReference type="Proteomes" id="UP000216312">
    <property type="component" value="Unassembled WGS sequence"/>
</dbReference>
<dbReference type="SUPFAM" id="SSF52833">
    <property type="entry name" value="Thioredoxin-like"/>
    <property type="match status" value="1"/>
</dbReference>
<evidence type="ECO:0000256" key="4">
    <source>
        <dbReference type="ARBA" id="ARBA00023284"/>
    </source>
</evidence>
<evidence type="ECO:0000259" key="5">
    <source>
        <dbReference type="PROSITE" id="PS51352"/>
    </source>
</evidence>
<dbReference type="PROSITE" id="PS00194">
    <property type="entry name" value="THIOREDOXIN_1"/>
    <property type="match status" value="1"/>
</dbReference>
<dbReference type="Pfam" id="PF00578">
    <property type="entry name" value="AhpC-TSA"/>
    <property type="match status" value="1"/>
</dbReference>
<dbReference type="InterPro" id="IPR017937">
    <property type="entry name" value="Thioredoxin_CS"/>
</dbReference>
<evidence type="ECO:0000256" key="2">
    <source>
        <dbReference type="ARBA" id="ARBA00022748"/>
    </source>
</evidence>
<keyword evidence="4" id="KW-0676">Redox-active center</keyword>
<keyword evidence="2" id="KW-0201">Cytochrome c-type biogenesis</keyword>
<accession>A0A257LUJ0</accession>
<keyword evidence="3" id="KW-1015">Disulfide bond</keyword>
<protein>
    <recommendedName>
        <fullName evidence="5">Thioredoxin domain-containing protein</fullName>
    </recommendedName>
</protein>
<dbReference type="Gene3D" id="3.40.30.10">
    <property type="entry name" value="Glutaredoxin"/>
    <property type="match status" value="1"/>
</dbReference>
<organism evidence="6 7">
    <name type="scientific">candidate division WOR-3 bacterium 4484_18</name>
    <dbReference type="NCBI Taxonomy" id="2020626"/>
    <lineage>
        <taxon>Bacteria</taxon>
        <taxon>Bacteria division WOR-3</taxon>
    </lineage>
</organism>
<evidence type="ECO:0000313" key="6">
    <source>
        <dbReference type="EMBL" id="OYV03317.1"/>
    </source>
</evidence>
<dbReference type="CDD" id="cd02966">
    <property type="entry name" value="TlpA_like_family"/>
    <property type="match status" value="1"/>
</dbReference>
<dbReference type="PANTHER" id="PTHR42852">
    <property type="entry name" value="THIOL:DISULFIDE INTERCHANGE PROTEIN DSBE"/>
    <property type="match status" value="1"/>
</dbReference>
<dbReference type="InterPro" id="IPR050553">
    <property type="entry name" value="Thioredoxin_ResA/DsbE_sf"/>
</dbReference>
<dbReference type="InterPro" id="IPR000866">
    <property type="entry name" value="AhpC/TSA"/>
</dbReference>
<dbReference type="AlphaFoldDB" id="A0A257LUJ0"/>
<dbReference type="PROSITE" id="PS51352">
    <property type="entry name" value="THIOREDOXIN_2"/>
    <property type="match status" value="1"/>
</dbReference>
<gene>
    <name evidence="6" type="ORF">CGW93_01495</name>
</gene>
<sequence length="170" mass="19705">MARQNIGRMMRWLIMLIMVVSVINCKNKDIKRAPNFTLEDLQGNKHSLSDYADEIVVLDFWATWCAPCRVEIPHLKRIQNKYKEKGVVVIGVAVSDRKDRVRDFVQQMDINYLILMGTNRVAQTYKIKAIPTTYVLDRGNLIHKKFVGFYPGMENVLMSIIDSLMTLEPQ</sequence>
<dbReference type="EMBL" id="NMUJ01000010">
    <property type="protein sequence ID" value="OYV03317.1"/>
    <property type="molecule type" value="Genomic_DNA"/>
</dbReference>
<dbReference type="InterPro" id="IPR013766">
    <property type="entry name" value="Thioredoxin_domain"/>
</dbReference>
<dbReference type="GO" id="GO:0016209">
    <property type="term" value="F:antioxidant activity"/>
    <property type="evidence" value="ECO:0007669"/>
    <property type="project" value="InterPro"/>
</dbReference>
<evidence type="ECO:0000313" key="7">
    <source>
        <dbReference type="Proteomes" id="UP000216312"/>
    </source>
</evidence>
<evidence type="ECO:0000256" key="3">
    <source>
        <dbReference type="ARBA" id="ARBA00023157"/>
    </source>
</evidence>
<dbReference type="PANTHER" id="PTHR42852:SF6">
    <property type="entry name" value="THIOL:DISULFIDE INTERCHANGE PROTEIN DSBE"/>
    <property type="match status" value="1"/>
</dbReference>
<evidence type="ECO:0000256" key="1">
    <source>
        <dbReference type="ARBA" id="ARBA00004196"/>
    </source>
</evidence>
<comment type="subcellular location">
    <subcellularLocation>
        <location evidence="1">Cell envelope</location>
    </subcellularLocation>
</comment>
<dbReference type="GO" id="GO:0030313">
    <property type="term" value="C:cell envelope"/>
    <property type="evidence" value="ECO:0007669"/>
    <property type="project" value="UniProtKB-SubCell"/>
</dbReference>
<comment type="caution">
    <text evidence="6">The sequence shown here is derived from an EMBL/GenBank/DDBJ whole genome shotgun (WGS) entry which is preliminary data.</text>
</comment>
<feature type="domain" description="Thioredoxin" evidence="5">
    <location>
        <begin position="27"/>
        <end position="166"/>
    </location>
</feature>
<dbReference type="GO" id="GO:0017004">
    <property type="term" value="P:cytochrome complex assembly"/>
    <property type="evidence" value="ECO:0007669"/>
    <property type="project" value="UniProtKB-KW"/>
</dbReference>
<dbReference type="GO" id="GO:0016491">
    <property type="term" value="F:oxidoreductase activity"/>
    <property type="evidence" value="ECO:0007669"/>
    <property type="project" value="InterPro"/>
</dbReference>
<reference evidence="7" key="1">
    <citation type="submission" date="2017-07" db="EMBL/GenBank/DDBJ databases">
        <title>Novel pathways for hydrocarbon cycling and metabolic interdependencies in hydrothermal sediment communities.</title>
        <authorList>
            <person name="Dombrowski N."/>
            <person name="Seitz K."/>
            <person name="Teske A."/>
            <person name="Baker B."/>
        </authorList>
    </citation>
    <scope>NUCLEOTIDE SEQUENCE [LARGE SCALE GENOMIC DNA]</scope>
</reference>
<dbReference type="InterPro" id="IPR036249">
    <property type="entry name" value="Thioredoxin-like_sf"/>
</dbReference>